<protein>
    <recommendedName>
        <fullName evidence="5">Nudix hydrolase domain-containing protein</fullName>
    </recommendedName>
</protein>
<dbReference type="Pfam" id="PF00293">
    <property type="entry name" value="NUDIX"/>
    <property type="match status" value="1"/>
</dbReference>
<name>A0A0K1JQS1_9MICO</name>
<evidence type="ECO:0000313" key="6">
    <source>
        <dbReference type="EMBL" id="AKU19072.1"/>
    </source>
</evidence>
<dbReference type="PANTHER" id="PTHR43046">
    <property type="entry name" value="GDP-MANNOSE MANNOSYL HYDROLASE"/>
    <property type="match status" value="1"/>
</dbReference>
<sequence length="136" mass="14782">MGAGAAVMRDGRLLLTRRSDNGLWCLPGGGVEAGERWSETAVREVREETGLEVRVTSLLGACTDPDRVVVYPDGERVQIYDVSFRAEVVAGEAGPTDEVSEVGWFGRADIARIPVLPLHRHLIDAAFAPQDPPIWS</sequence>
<dbReference type="PATRIC" id="fig|571913.6.peg.3701"/>
<evidence type="ECO:0000256" key="2">
    <source>
        <dbReference type="ARBA" id="ARBA00005582"/>
    </source>
</evidence>
<evidence type="ECO:0000313" key="7">
    <source>
        <dbReference type="Proteomes" id="UP000066480"/>
    </source>
</evidence>
<evidence type="ECO:0000256" key="1">
    <source>
        <dbReference type="ARBA" id="ARBA00001946"/>
    </source>
</evidence>
<dbReference type="OrthoDB" id="9804442at2"/>
<dbReference type="PROSITE" id="PS51462">
    <property type="entry name" value="NUDIX"/>
    <property type="match status" value="1"/>
</dbReference>
<dbReference type="Proteomes" id="UP000066480">
    <property type="component" value="Chromosome"/>
</dbReference>
<dbReference type="PANTHER" id="PTHR43046:SF16">
    <property type="entry name" value="ADP-RIBOSE PYROPHOSPHATASE YJHB-RELATED"/>
    <property type="match status" value="1"/>
</dbReference>
<keyword evidence="3 4" id="KW-0378">Hydrolase</keyword>
<evidence type="ECO:0000256" key="4">
    <source>
        <dbReference type="RuleBase" id="RU003476"/>
    </source>
</evidence>
<dbReference type="InterPro" id="IPR020476">
    <property type="entry name" value="Nudix_hydrolase"/>
</dbReference>
<comment type="cofactor">
    <cofactor evidence="1">
        <name>Mg(2+)</name>
        <dbReference type="ChEBI" id="CHEBI:18420"/>
    </cofactor>
</comment>
<dbReference type="SUPFAM" id="SSF55811">
    <property type="entry name" value="Nudix"/>
    <property type="match status" value="1"/>
</dbReference>
<dbReference type="KEGG" id="lmoi:VV02_18255"/>
<accession>A0A0K1JQS1</accession>
<reference evidence="6 7" key="1">
    <citation type="submission" date="2015-03" db="EMBL/GenBank/DDBJ databases">
        <title>Luteipulveratus halotolerans sp. nov., a novel actinobacterium (Dermacoccaceae) from Sarawak, Malaysia.</title>
        <authorList>
            <person name="Juboi H."/>
            <person name="Basik A."/>
            <person name="Shamsul S.S."/>
            <person name="Arnold P."/>
            <person name="Schmitt E.K."/>
            <person name="Sanglier J.-J."/>
            <person name="Yeo T."/>
        </authorList>
    </citation>
    <scope>NUCLEOTIDE SEQUENCE [LARGE SCALE GENOMIC DNA]</scope>
    <source>
        <strain evidence="6 7">MN07-A0370</strain>
    </source>
</reference>
<dbReference type="AlphaFoldDB" id="A0A0K1JQS1"/>
<dbReference type="EMBL" id="CP011112">
    <property type="protein sequence ID" value="AKU19072.1"/>
    <property type="molecule type" value="Genomic_DNA"/>
</dbReference>
<proteinExistence type="inferred from homology"/>
<evidence type="ECO:0000259" key="5">
    <source>
        <dbReference type="PROSITE" id="PS51462"/>
    </source>
</evidence>
<dbReference type="Gene3D" id="3.90.79.10">
    <property type="entry name" value="Nucleoside Triphosphate Pyrophosphohydrolase"/>
    <property type="match status" value="1"/>
</dbReference>
<keyword evidence="7" id="KW-1185">Reference proteome</keyword>
<gene>
    <name evidence="6" type="ORF">VV02_18255</name>
</gene>
<organism evidence="6 7">
    <name type="scientific">Luteipulveratus mongoliensis</name>
    <dbReference type="NCBI Taxonomy" id="571913"/>
    <lineage>
        <taxon>Bacteria</taxon>
        <taxon>Bacillati</taxon>
        <taxon>Actinomycetota</taxon>
        <taxon>Actinomycetes</taxon>
        <taxon>Micrococcales</taxon>
        <taxon>Dermacoccaceae</taxon>
        <taxon>Luteipulveratus</taxon>
    </lineage>
</organism>
<dbReference type="PRINTS" id="PR00502">
    <property type="entry name" value="NUDIXFAMILY"/>
</dbReference>
<evidence type="ECO:0000256" key="3">
    <source>
        <dbReference type="ARBA" id="ARBA00022801"/>
    </source>
</evidence>
<dbReference type="InterPro" id="IPR015797">
    <property type="entry name" value="NUDIX_hydrolase-like_dom_sf"/>
</dbReference>
<comment type="similarity">
    <text evidence="2 4">Belongs to the Nudix hydrolase family.</text>
</comment>
<dbReference type="GO" id="GO:0016787">
    <property type="term" value="F:hydrolase activity"/>
    <property type="evidence" value="ECO:0007669"/>
    <property type="project" value="UniProtKB-KW"/>
</dbReference>
<feature type="domain" description="Nudix hydrolase" evidence="5">
    <location>
        <begin position="1"/>
        <end position="129"/>
    </location>
</feature>
<dbReference type="PROSITE" id="PS00893">
    <property type="entry name" value="NUDIX_BOX"/>
    <property type="match status" value="1"/>
</dbReference>
<dbReference type="InterPro" id="IPR020084">
    <property type="entry name" value="NUDIX_hydrolase_CS"/>
</dbReference>
<dbReference type="InterPro" id="IPR000086">
    <property type="entry name" value="NUDIX_hydrolase_dom"/>
</dbReference>